<dbReference type="Gene3D" id="1.10.4160.10">
    <property type="entry name" value="Hydantoin permease"/>
    <property type="match status" value="1"/>
</dbReference>
<feature type="transmembrane region" description="Helical" evidence="8">
    <location>
        <begin position="23"/>
        <end position="44"/>
    </location>
</feature>
<keyword evidence="5 8" id="KW-1133">Transmembrane helix</keyword>
<feature type="transmembrane region" description="Helical" evidence="8">
    <location>
        <begin position="90"/>
        <end position="111"/>
    </location>
</feature>
<protein>
    <submittedName>
        <fullName evidence="9">Cytosine permease</fullName>
    </submittedName>
</protein>
<dbReference type="PANTHER" id="PTHR31806:SF1">
    <property type="entry name" value="PURINE-CYTOSINE PERMEASE FCY2-RELATED"/>
    <property type="match status" value="1"/>
</dbReference>
<feature type="transmembrane region" description="Helical" evidence="8">
    <location>
        <begin position="273"/>
        <end position="295"/>
    </location>
</feature>
<feature type="transmembrane region" description="Helical" evidence="8">
    <location>
        <begin position="131"/>
        <end position="148"/>
    </location>
</feature>
<dbReference type="InterPro" id="IPR026030">
    <property type="entry name" value="Pur-cyt_permease_Fcy2/21/22"/>
</dbReference>
<name>A0A4R5M461_9BURK</name>
<evidence type="ECO:0000256" key="7">
    <source>
        <dbReference type="PIRNR" id="PIRNR002744"/>
    </source>
</evidence>
<comment type="subcellular location">
    <subcellularLocation>
        <location evidence="1">Membrane</location>
        <topology evidence="1">Multi-pass membrane protein</topology>
    </subcellularLocation>
</comment>
<dbReference type="PIRSF" id="PIRSF002744">
    <property type="entry name" value="Pur-cyt_permease"/>
    <property type="match status" value="1"/>
</dbReference>
<comment type="caution">
    <text evidence="9">The sequence shown here is derived from an EMBL/GenBank/DDBJ whole genome shotgun (WGS) entry which is preliminary data.</text>
</comment>
<dbReference type="AlphaFoldDB" id="A0A4R5M461"/>
<feature type="transmembrane region" description="Helical" evidence="8">
    <location>
        <begin position="50"/>
        <end position="69"/>
    </location>
</feature>
<dbReference type="Proteomes" id="UP000295722">
    <property type="component" value="Unassembled WGS sequence"/>
</dbReference>
<feature type="transmembrane region" description="Helical" evidence="8">
    <location>
        <begin position="423"/>
        <end position="439"/>
    </location>
</feature>
<evidence type="ECO:0000256" key="4">
    <source>
        <dbReference type="ARBA" id="ARBA00022692"/>
    </source>
</evidence>
<keyword evidence="6 7" id="KW-0472">Membrane</keyword>
<dbReference type="RefSeq" id="WP_133197596.1">
    <property type="nucleotide sequence ID" value="NZ_JBHUCW010000005.1"/>
</dbReference>
<dbReference type="InterPro" id="IPR001248">
    <property type="entry name" value="Pur-cyt_permease"/>
</dbReference>
<evidence type="ECO:0000256" key="3">
    <source>
        <dbReference type="ARBA" id="ARBA00022448"/>
    </source>
</evidence>
<feature type="transmembrane region" description="Helical" evidence="8">
    <location>
        <begin position="386"/>
        <end position="411"/>
    </location>
</feature>
<organism evidence="9 10">
    <name type="scientific">Paraburkholderia silviterrae</name>
    <dbReference type="NCBI Taxonomy" id="2528715"/>
    <lineage>
        <taxon>Bacteria</taxon>
        <taxon>Pseudomonadati</taxon>
        <taxon>Pseudomonadota</taxon>
        <taxon>Betaproteobacteria</taxon>
        <taxon>Burkholderiales</taxon>
        <taxon>Burkholderiaceae</taxon>
        <taxon>Paraburkholderia</taxon>
    </lineage>
</organism>
<feature type="transmembrane region" description="Helical" evidence="8">
    <location>
        <begin position="160"/>
        <end position="178"/>
    </location>
</feature>
<evidence type="ECO:0000256" key="2">
    <source>
        <dbReference type="ARBA" id="ARBA00008974"/>
    </source>
</evidence>
<keyword evidence="3 7" id="KW-0813">Transport</keyword>
<keyword evidence="4 8" id="KW-0812">Transmembrane</keyword>
<evidence type="ECO:0000313" key="10">
    <source>
        <dbReference type="Proteomes" id="UP000295722"/>
    </source>
</evidence>
<evidence type="ECO:0000256" key="6">
    <source>
        <dbReference type="ARBA" id="ARBA00023136"/>
    </source>
</evidence>
<dbReference type="GO" id="GO:0022857">
    <property type="term" value="F:transmembrane transporter activity"/>
    <property type="evidence" value="ECO:0007669"/>
    <property type="project" value="InterPro"/>
</dbReference>
<reference evidence="9 10" key="1">
    <citation type="submission" date="2019-03" db="EMBL/GenBank/DDBJ databases">
        <title>Paraburkholderia sp. 4M-K11, isolated from subtropical forest soil.</title>
        <authorList>
            <person name="Gao Z.-H."/>
            <person name="Qiu L.-H."/>
        </authorList>
    </citation>
    <scope>NUCLEOTIDE SEQUENCE [LARGE SCALE GENOMIC DNA]</scope>
    <source>
        <strain evidence="9 10">4M-K11</strain>
    </source>
</reference>
<dbReference type="EMBL" id="SMRP01000015">
    <property type="protein sequence ID" value="TDG20520.1"/>
    <property type="molecule type" value="Genomic_DNA"/>
</dbReference>
<sequence length="455" mass="50087">MSIEARSVDFIPENERYGKPSSLFYIWFGANMNITTIASGVLPVVLGLNLFWSSVSIIVGSLIGAIFMASHSAQGPKLGIPQMIQSRAQFGVIGAVLPLLFVMLIYLGFFVSNTLLAAQAIDKVSPLGQRGNIYVISVLCFLIALYGYKLIHRVQKALSIMSILVFLIATVLAIILPVPPGQWAATGFSLQKFLAAVSISVTWQLSYAPYVADYSRYLPGKTSTSKVFWHSYTGTVLGGAWMMILGAVLSVAIPHFADNVGLNVAELFGWGAVLLYVFVVFGQVSINVFNLYGAFMSTVTVIEPFAKMKVTAKVRGYFMLAITAIATVLCTVSQDNFITFFLNFIFFMSYFLIPWTAINLVDFYFVRHGVYSVEDIFDLDGRYGRVNWFSCVTFVLAILLEIPFMNTSLYVGAVAERLNGVDLAWLVGLAFPAAAYYLYMKSGKRNVLETPVANS</sequence>
<feature type="transmembrane region" description="Helical" evidence="8">
    <location>
        <begin position="232"/>
        <end position="253"/>
    </location>
</feature>
<feature type="transmembrane region" description="Helical" evidence="8">
    <location>
        <begin position="340"/>
        <end position="365"/>
    </location>
</feature>
<comment type="similarity">
    <text evidence="2 7">Belongs to the purine-cytosine permease (2.A.39) family.</text>
</comment>
<dbReference type="Pfam" id="PF02133">
    <property type="entry name" value="Transp_cyt_pur"/>
    <property type="match status" value="1"/>
</dbReference>
<feature type="transmembrane region" description="Helical" evidence="8">
    <location>
        <begin position="193"/>
        <end position="212"/>
    </location>
</feature>
<dbReference type="CDD" id="cd11484">
    <property type="entry name" value="SLC-NCS1sbd_CobB-like"/>
    <property type="match status" value="1"/>
</dbReference>
<proteinExistence type="inferred from homology"/>
<dbReference type="OrthoDB" id="9809167at2"/>
<evidence type="ECO:0000256" key="5">
    <source>
        <dbReference type="ARBA" id="ARBA00022989"/>
    </source>
</evidence>
<dbReference type="PANTHER" id="PTHR31806">
    <property type="entry name" value="PURINE-CYTOSINE PERMEASE FCY2-RELATED"/>
    <property type="match status" value="1"/>
</dbReference>
<dbReference type="GO" id="GO:0005886">
    <property type="term" value="C:plasma membrane"/>
    <property type="evidence" value="ECO:0007669"/>
    <property type="project" value="TreeGrafter"/>
</dbReference>
<evidence type="ECO:0000256" key="1">
    <source>
        <dbReference type="ARBA" id="ARBA00004141"/>
    </source>
</evidence>
<feature type="transmembrane region" description="Helical" evidence="8">
    <location>
        <begin position="316"/>
        <end position="334"/>
    </location>
</feature>
<keyword evidence="10" id="KW-1185">Reference proteome</keyword>
<gene>
    <name evidence="9" type="ORF">EYW47_25400</name>
</gene>
<evidence type="ECO:0000256" key="8">
    <source>
        <dbReference type="SAM" id="Phobius"/>
    </source>
</evidence>
<evidence type="ECO:0000313" key="9">
    <source>
        <dbReference type="EMBL" id="TDG20520.1"/>
    </source>
</evidence>
<accession>A0A4R5M461</accession>